<dbReference type="CDD" id="cd02568">
    <property type="entry name" value="PseudoU_synth_PUS1_PUS2"/>
    <property type="match status" value="1"/>
</dbReference>
<feature type="compositionally biased region" description="Basic residues" evidence="11">
    <location>
        <begin position="108"/>
        <end position="118"/>
    </location>
</feature>
<dbReference type="Pfam" id="PF01416">
    <property type="entry name" value="PseudoU_synth_1"/>
    <property type="match status" value="1"/>
</dbReference>
<dbReference type="InterPro" id="IPR020103">
    <property type="entry name" value="PsdUridine_synth_cat_dom_sf"/>
</dbReference>
<keyword evidence="5" id="KW-0819">tRNA processing</keyword>
<accession>A0A9W7G6E6</accession>
<keyword evidence="4" id="KW-0507">mRNA processing</keyword>
<evidence type="ECO:0000256" key="5">
    <source>
        <dbReference type="ARBA" id="ARBA00022694"/>
    </source>
</evidence>
<evidence type="ECO:0000256" key="2">
    <source>
        <dbReference type="ARBA" id="ARBA00004123"/>
    </source>
</evidence>
<reference evidence="14" key="1">
    <citation type="journal article" date="2023" name="Commun. Biol.">
        <title>Genome analysis of Parmales, the sister group of diatoms, reveals the evolutionary specialization of diatoms from phago-mixotrophs to photoautotrophs.</title>
        <authorList>
            <person name="Ban H."/>
            <person name="Sato S."/>
            <person name="Yoshikawa S."/>
            <person name="Yamada K."/>
            <person name="Nakamura Y."/>
            <person name="Ichinomiya M."/>
            <person name="Sato N."/>
            <person name="Blanc-Mathieu R."/>
            <person name="Endo H."/>
            <person name="Kuwata A."/>
            <person name="Ogata H."/>
        </authorList>
    </citation>
    <scope>NUCLEOTIDE SEQUENCE [LARGE SCALE GENOMIC DNA]</scope>
</reference>
<dbReference type="InterPro" id="IPR020097">
    <property type="entry name" value="PsdUridine_synth_TruA_a/b_dom"/>
</dbReference>
<dbReference type="PANTHER" id="PTHR11142">
    <property type="entry name" value="PSEUDOURIDYLATE SYNTHASE"/>
    <property type="match status" value="1"/>
</dbReference>
<dbReference type="FunFam" id="3.30.70.580:FF:000002">
    <property type="entry name" value="tRNA pseudouridine synthase"/>
    <property type="match status" value="1"/>
</dbReference>
<dbReference type="Proteomes" id="UP001165065">
    <property type="component" value="Unassembled WGS sequence"/>
</dbReference>
<feature type="compositionally biased region" description="Acidic residues" evidence="11">
    <location>
        <begin position="1"/>
        <end position="13"/>
    </location>
</feature>
<dbReference type="GO" id="GO:0005634">
    <property type="term" value="C:nucleus"/>
    <property type="evidence" value="ECO:0007669"/>
    <property type="project" value="UniProtKB-SubCell"/>
</dbReference>
<proteinExistence type="inferred from homology"/>
<keyword evidence="14" id="KW-1185">Reference proteome</keyword>
<evidence type="ECO:0000313" key="13">
    <source>
        <dbReference type="EMBL" id="GMI34700.1"/>
    </source>
</evidence>
<gene>
    <name evidence="13" type="ORF">TrCOL_g11708</name>
</gene>
<dbReference type="EMBL" id="BRYA01000875">
    <property type="protein sequence ID" value="GMI34700.1"/>
    <property type="molecule type" value="Genomic_DNA"/>
</dbReference>
<evidence type="ECO:0000256" key="10">
    <source>
        <dbReference type="PIRSR" id="PIRSR641708-2"/>
    </source>
</evidence>
<feature type="domain" description="Pseudouridine synthase I TruA alpha/beta" evidence="12">
    <location>
        <begin position="383"/>
        <end position="483"/>
    </location>
</feature>
<evidence type="ECO:0000256" key="9">
    <source>
        <dbReference type="PIRSR" id="PIRSR641708-1"/>
    </source>
</evidence>
<comment type="subcellular location">
    <subcellularLocation>
        <location evidence="2">Nucleus</location>
    </subcellularLocation>
</comment>
<dbReference type="Gene3D" id="3.30.70.660">
    <property type="entry name" value="Pseudouridine synthase I, catalytic domain, C-terminal subdomain"/>
    <property type="match status" value="1"/>
</dbReference>
<dbReference type="GO" id="GO:0031119">
    <property type="term" value="P:tRNA pseudouridine synthesis"/>
    <property type="evidence" value="ECO:0007669"/>
    <property type="project" value="InterPro"/>
</dbReference>
<dbReference type="InterPro" id="IPR001406">
    <property type="entry name" value="PsdUridine_synth_TruA"/>
</dbReference>
<evidence type="ECO:0000259" key="12">
    <source>
        <dbReference type="Pfam" id="PF01416"/>
    </source>
</evidence>
<dbReference type="InterPro" id="IPR020094">
    <property type="entry name" value="TruA/RsuA/RluB/E/F_N"/>
</dbReference>
<dbReference type="OrthoDB" id="10256309at2759"/>
<dbReference type="GO" id="GO:0003723">
    <property type="term" value="F:RNA binding"/>
    <property type="evidence" value="ECO:0007669"/>
    <property type="project" value="InterPro"/>
</dbReference>
<evidence type="ECO:0000256" key="4">
    <source>
        <dbReference type="ARBA" id="ARBA00022664"/>
    </source>
</evidence>
<evidence type="ECO:0000256" key="7">
    <source>
        <dbReference type="ARBA" id="ARBA00023242"/>
    </source>
</evidence>
<comment type="catalytic activity">
    <reaction evidence="1">
        <text>a uridine in mRNA = a pseudouridine in mRNA</text>
        <dbReference type="Rhea" id="RHEA:56644"/>
        <dbReference type="Rhea" id="RHEA-COMP:14658"/>
        <dbReference type="Rhea" id="RHEA-COMP:14659"/>
        <dbReference type="ChEBI" id="CHEBI:65314"/>
        <dbReference type="ChEBI" id="CHEBI:65315"/>
    </reaction>
</comment>
<feature type="compositionally biased region" description="Basic and acidic residues" evidence="11">
    <location>
        <begin position="122"/>
        <end position="135"/>
    </location>
</feature>
<organism evidence="13 14">
    <name type="scientific">Triparma columacea</name>
    <dbReference type="NCBI Taxonomy" id="722753"/>
    <lineage>
        <taxon>Eukaryota</taxon>
        <taxon>Sar</taxon>
        <taxon>Stramenopiles</taxon>
        <taxon>Ochrophyta</taxon>
        <taxon>Bolidophyceae</taxon>
        <taxon>Parmales</taxon>
        <taxon>Triparmaceae</taxon>
        <taxon>Triparma</taxon>
    </lineage>
</organism>
<comment type="caution">
    <text evidence="13">The sequence shown here is derived from an EMBL/GenBank/DDBJ whole genome shotgun (WGS) entry which is preliminary data.</text>
</comment>
<feature type="active site" description="Nucleophile" evidence="9">
    <location>
        <position position="255"/>
    </location>
</feature>
<name>A0A9W7G6E6_9STRA</name>
<feature type="compositionally biased region" description="Basic and acidic residues" evidence="11">
    <location>
        <begin position="49"/>
        <end position="67"/>
    </location>
</feature>
<dbReference type="SUPFAM" id="SSF55120">
    <property type="entry name" value="Pseudouridine synthase"/>
    <property type="match status" value="1"/>
</dbReference>
<keyword evidence="7" id="KW-0539">Nucleus</keyword>
<evidence type="ECO:0000313" key="14">
    <source>
        <dbReference type="Proteomes" id="UP001165065"/>
    </source>
</evidence>
<dbReference type="GO" id="GO:0009982">
    <property type="term" value="F:pseudouridine synthase activity"/>
    <property type="evidence" value="ECO:0007669"/>
    <property type="project" value="InterPro"/>
</dbReference>
<dbReference type="GO" id="GO:1990481">
    <property type="term" value="P:mRNA pseudouridine synthesis"/>
    <property type="evidence" value="ECO:0007669"/>
    <property type="project" value="TreeGrafter"/>
</dbReference>
<dbReference type="InterPro" id="IPR020095">
    <property type="entry name" value="PsdUridine_synth_TruA_C"/>
</dbReference>
<keyword evidence="6" id="KW-0413">Isomerase</keyword>
<dbReference type="InterPro" id="IPR041708">
    <property type="entry name" value="PUS1/PUS2-like"/>
</dbReference>
<feature type="region of interest" description="Disordered" evidence="11">
    <location>
        <begin position="1"/>
        <end position="67"/>
    </location>
</feature>
<comment type="catalytic activity">
    <reaction evidence="8">
        <text>a uridine in tRNA = a pseudouridine in tRNA</text>
        <dbReference type="Rhea" id="RHEA:54572"/>
        <dbReference type="Rhea" id="RHEA-COMP:13339"/>
        <dbReference type="Rhea" id="RHEA-COMP:13934"/>
        <dbReference type="ChEBI" id="CHEBI:65314"/>
        <dbReference type="ChEBI" id="CHEBI:65315"/>
    </reaction>
</comment>
<evidence type="ECO:0000256" key="1">
    <source>
        <dbReference type="ARBA" id="ARBA00001166"/>
    </source>
</evidence>
<feature type="region of interest" description="Disordered" evidence="11">
    <location>
        <begin position="106"/>
        <end position="138"/>
    </location>
</feature>
<protein>
    <recommendedName>
        <fullName evidence="12">Pseudouridine synthase I TruA alpha/beta domain-containing protein</fullName>
    </recommendedName>
</protein>
<dbReference type="PANTHER" id="PTHR11142:SF4">
    <property type="entry name" value="PSEUDOURIDYLATE SYNTHASE 1 HOMOLOG"/>
    <property type="match status" value="1"/>
</dbReference>
<evidence type="ECO:0000256" key="3">
    <source>
        <dbReference type="ARBA" id="ARBA00009375"/>
    </source>
</evidence>
<comment type="similarity">
    <text evidence="3">Belongs to the tRNA pseudouridine synthase TruA family.</text>
</comment>
<evidence type="ECO:0000256" key="8">
    <source>
        <dbReference type="ARBA" id="ARBA00036943"/>
    </source>
</evidence>
<feature type="binding site" evidence="10">
    <location>
        <position position="316"/>
    </location>
    <ligand>
        <name>substrate</name>
    </ligand>
</feature>
<dbReference type="AlphaFoldDB" id="A0A9W7G6E6"/>
<evidence type="ECO:0000256" key="6">
    <source>
        <dbReference type="ARBA" id="ARBA00023235"/>
    </source>
</evidence>
<dbReference type="Gene3D" id="3.30.70.580">
    <property type="entry name" value="Pseudouridine synthase I, catalytic domain, N-terminal subdomain"/>
    <property type="match status" value="1"/>
</dbReference>
<dbReference type="GO" id="GO:0006397">
    <property type="term" value="P:mRNA processing"/>
    <property type="evidence" value="ECO:0007669"/>
    <property type="project" value="UniProtKB-KW"/>
</dbReference>
<evidence type="ECO:0000256" key="11">
    <source>
        <dbReference type="SAM" id="MobiDB-lite"/>
    </source>
</evidence>
<sequence>MGEDKEEDMGEDKEEYKEEDKEEDKEEVGNGMKATDEEEILRLKALLSSKEKEITEKKREVAEEREENRVKFMAKEKEIQERNEMIQEKDEKIARLKERIGEAPWKEKYRKKKERRQQKNVTKLEEGRKNYESKSKGYSVTANDGTVLSENAPHPGSYAYQEYVERKLREKEGGGKKEVEKDGEDTLETNRKYPKRKLAFLVGFCGKNYQGMQMNENSVTIQAELERAFYLSELLSPANYGYPKKCGWSNSARTDKGVHAAAQVISARVNVPTPGEDLLALIDLVNSNLPQDVRVLDVKRVTKGFCAKTARDKVRYQYMVPTYCLREDLQEAMDGILGEKKGRFRGGFETLEEETKDKLQKAMTSYRTDEKVLEKTARIFANYKGTKKYHNYTNRLSYTDASASRYMHDFSPVSTGVVYGPDGMEWLGVRVTGQAFLLHQIRKMVSMAVDVVRGAAGEDAMEKSFGAGKMRLSIAPSQGLFLDMSYFDHYCDRSEFKYELLRWGGDGDQSEATKRWADFKRTKIVDHMLAEEEKERNFLAYMYNQIYLFPQGGDAYVLFEGMKAGGDIDEAVKSIVKETATTEGGA</sequence>
<dbReference type="FunFam" id="3.30.70.660:FF:000002">
    <property type="entry name" value="tRNA pseudouridine synthase"/>
    <property type="match status" value="1"/>
</dbReference>